<gene>
    <name evidence="6" type="ORF">COY51_00100</name>
</gene>
<dbReference type="EMBL" id="PFMS01000002">
    <property type="protein sequence ID" value="PIZ17440.1"/>
    <property type="molecule type" value="Genomic_DNA"/>
</dbReference>
<evidence type="ECO:0000256" key="4">
    <source>
        <dbReference type="ARBA" id="ARBA00023002"/>
    </source>
</evidence>
<dbReference type="InterPro" id="IPR006094">
    <property type="entry name" value="Oxid_FAD_bind_N"/>
</dbReference>
<keyword evidence="2" id="KW-0285">Flavoprotein</keyword>
<dbReference type="InterPro" id="IPR016166">
    <property type="entry name" value="FAD-bd_PCMH"/>
</dbReference>
<dbReference type="SUPFAM" id="SSF56176">
    <property type="entry name" value="FAD-binding/transporter-associated domain-like"/>
    <property type="match status" value="1"/>
</dbReference>
<dbReference type="Gene3D" id="3.30.465.10">
    <property type="match status" value="1"/>
</dbReference>
<dbReference type="InterPro" id="IPR004113">
    <property type="entry name" value="FAD-bd_oxidored_4_C"/>
</dbReference>
<dbReference type="GO" id="GO:0016491">
    <property type="term" value="F:oxidoreductase activity"/>
    <property type="evidence" value="ECO:0007669"/>
    <property type="project" value="UniProtKB-KW"/>
</dbReference>
<dbReference type="PROSITE" id="PS51387">
    <property type="entry name" value="FAD_PCMH"/>
    <property type="match status" value="1"/>
</dbReference>
<keyword evidence="3" id="KW-0274">FAD</keyword>
<dbReference type="InterPro" id="IPR036318">
    <property type="entry name" value="FAD-bd_PCMH-like_sf"/>
</dbReference>
<proteinExistence type="predicted"/>
<accession>A0A2H9PDB3</accession>
<keyword evidence="4" id="KW-0560">Oxidoreductase</keyword>
<evidence type="ECO:0000313" key="7">
    <source>
        <dbReference type="Proteomes" id="UP000234145"/>
    </source>
</evidence>
<dbReference type="AlphaFoldDB" id="A0A2H9PDB3"/>
<comment type="cofactor">
    <cofactor evidence="1">
        <name>FAD</name>
        <dbReference type="ChEBI" id="CHEBI:57692"/>
    </cofactor>
</comment>
<dbReference type="SUPFAM" id="SSF55103">
    <property type="entry name" value="FAD-linked oxidases, C-terminal domain"/>
    <property type="match status" value="1"/>
</dbReference>
<name>A0A2H9PDB3_9BACT</name>
<evidence type="ECO:0000313" key="6">
    <source>
        <dbReference type="EMBL" id="PIZ17440.1"/>
    </source>
</evidence>
<dbReference type="Pfam" id="PF01565">
    <property type="entry name" value="FAD_binding_4"/>
    <property type="match status" value="1"/>
</dbReference>
<dbReference type="PANTHER" id="PTHR42934">
    <property type="entry name" value="GLYCOLATE OXIDASE SUBUNIT GLCD"/>
    <property type="match status" value="1"/>
</dbReference>
<dbReference type="GO" id="GO:0071949">
    <property type="term" value="F:FAD binding"/>
    <property type="evidence" value="ECO:0007669"/>
    <property type="project" value="InterPro"/>
</dbReference>
<reference evidence="7" key="1">
    <citation type="submission" date="2017-09" db="EMBL/GenBank/DDBJ databases">
        <title>Depth-based differentiation of microbial function through sediment-hosted aquifers and enrichment of novel symbionts in the deep terrestrial subsurface.</title>
        <authorList>
            <person name="Probst A.J."/>
            <person name="Ladd B."/>
            <person name="Jarett J.K."/>
            <person name="Geller-Mcgrath D.E."/>
            <person name="Sieber C.M.K."/>
            <person name="Emerson J.B."/>
            <person name="Anantharaman K."/>
            <person name="Thomas B.C."/>
            <person name="Malmstrom R."/>
            <person name="Stieglmeier M."/>
            <person name="Klingl A."/>
            <person name="Woyke T."/>
            <person name="Ryan C.M."/>
            <person name="Banfield J.F."/>
        </authorList>
    </citation>
    <scope>NUCLEOTIDE SEQUENCE [LARGE SCALE GENOMIC DNA]</scope>
</reference>
<evidence type="ECO:0000256" key="2">
    <source>
        <dbReference type="ARBA" id="ARBA00022630"/>
    </source>
</evidence>
<comment type="caution">
    <text evidence="6">The sequence shown here is derived from an EMBL/GenBank/DDBJ whole genome shotgun (WGS) entry which is preliminary data.</text>
</comment>
<evidence type="ECO:0000259" key="5">
    <source>
        <dbReference type="PROSITE" id="PS51387"/>
    </source>
</evidence>
<dbReference type="Pfam" id="PF02913">
    <property type="entry name" value="FAD-oxidase_C"/>
    <property type="match status" value="1"/>
</dbReference>
<feature type="domain" description="FAD-binding PCMH-type" evidence="5">
    <location>
        <begin position="21"/>
        <end position="232"/>
    </location>
</feature>
<dbReference type="Gene3D" id="3.30.70.2740">
    <property type="match status" value="1"/>
</dbReference>
<organism evidence="6 7">
    <name type="scientific">Candidatus Desantisbacteria bacterium CG_4_10_14_0_8_um_filter_39_17</name>
    <dbReference type="NCBI Taxonomy" id="1974542"/>
    <lineage>
        <taxon>Bacteria</taxon>
        <taxon>Candidatus Desantisiibacteriota</taxon>
    </lineage>
</organism>
<dbReference type="Gene3D" id="1.10.45.10">
    <property type="entry name" value="Vanillyl-alcohol Oxidase, Chain A, domain 4"/>
    <property type="match status" value="1"/>
</dbReference>
<dbReference type="InterPro" id="IPR016171">
    <property type="entry name" value="Vanillyl_alc_oxidase_C-sub2"/>
</dbReference>
<evidence type="ECO:0000256" key="1">
    <source>
        <dbReference type="ARBA" id="ARBA00001974"/>
    </source>
</evidence>
<evidence type="ECO:0000256" key="3">
    <source>
        <dbReference type="ARBA" id="ARBA00022827"/>
    </source>
</evidence>
<dbReference type="PANTHER" id="PTHR42934:SF2">
    <property type="entry name" value="GLYCOLATE OXIDASE SUBUNIT GLCD"/>
    <property type="match status" value="1"/>
</dbReference>
<dbReference type="Proteomes" id="UP000234145">
    <property type="component" value="Unassembled WGS sequence"/>
</dbReference>
<protein>
    <submittedName>
        <fullName evidence="6">FAD-binding oxidoreductase</fullName>
    </submittedName>
</protein>
<dbReference type="InterPro" id="IPR051914">
    <property type="entry name" value="FAD-linked_OxidoTrans_Type4"/>
</dbReference>
<dbReference type="InterPro" id="IPR016169">
    <property type="entry name" value="FAD-bd_PCMH_sub2"/>
</dbReference>
<dbReference type="InterPro" id="IPR016164">
    <property type="entry name" value="FAD-linked_Oxase-like_C"/>
</dbReference>
<sequence>MIIKKLQDEIIGYLEDSSNFCEGKAEAVYIPENEDEIVEIVKECAAKKMPLTISAGGTGTVAARIPLQGAILSIEKLNKIIGIDKEKKTATLQSGVIINDFLKALEAGNLFYPPFPTERTAFISGNISTNASGEYSYRFGSTRKYVKRIRIVLSTGRVLEIPRGKYFADSNGYIEVSGLEEKIVSVPNYISPSVKSSAGYFSRPGMDLIDLFIGSEGTLGVITEVDVELIPALPPRFIMIIFFPNEDRLLEFLELIKNGDRVSPFSLEYFDSNSLGFLKKDFPNIPECACAIYIEDEESEDRLDAWLNLIENYELVDTWMSKDEKSYREFVDFRHKLPENINEYFKKIKSTKLAIDAAVPENVFPDFFALYRSIQKESSIQTVRFGHIGENHLHFNFFPKNEDEKAVAVRTFEDILRKEIAAGGTVSAEHGIGKLKHKYLEMMYGKNGITEMVRVKKEIDPYCIFGLDNIFPAKLL</sequence>